<dbReference type="PANTHER" id="PTHR48228:SF4">
    <property type="entry name" value="BLR3030 PROTEIN"/>
    <property type="match status" value="1"/>
</dbReference>
<dbReference type="Proteomes" id="UP000271683">
    <property type="component" value="Unassembled WGS sequence"/>
</dbReference>
<dbReference type="PANTHER" id="PTHR48228">
    <property type="entry name" value="SUCCINYL-COA--D-CITRAMALATE COA-TRANSFERASE"/>
    <property type="match status" value="1"/>
</dbReference>
<dbReference type="InterPro" id="IPR023606">
    <property type="entry name" value="CoA-Trfase_III_dom_1_sf"/>
</dbReference>
<dbReference type="InterPro" id="IPR003673">
    <property type="entry name" value="CoA-Trfase_fam_III"/>
</dbReference>
<dbReference type="InterPro" id="IPR050509">
    <property type="entry name" value="CoA-transferase_III"/>
</dbReference>
<organism evidence="1 2">
    <name type="scientific">Couchioplanes caeruleus</name>
    <dbReference type="NCBI Taxonomy" id="56438"/>
    <lineage>
        <taxon>Bacteria</taxon>
        <taxon>Bacillati</taxon>
        <taxon>Actinomycetota</taxon>
        <taxon>Actinomycetes</taxon>
        <taxon>Micromonosporales</taxon>
        <taxon>Micromonosporaceae</taxon>
        <taxon>Couchioplanes</taxon>
    </lineage>
</organism>
<dbReference type="EMBL" id="RJKL01000001">
    <property type="protein sequence ID" value="ROP27587.1"/>
    <property type="molecule type" value="Genomic_DNA"/>
</dbReference>
<dbReference type="Pfam" id="PF02515">
    <property type="entry name" value="CoA_transf_3"/>
    <property type="match status" value="1"/>
</dbReference>
<sequence length="424" mass="43164">MSALPVAECAVASVSACLTAAAELAFARTGRRPEITLDPAHVAAAVRSEVLLRDPAGRGVPGFAPLSRLWRAADGWVRTHANYPWHRSALLAALGVADGPDDVVAAAVGETIAALPATGIEQRVYAAGGLAVAARTAGQWRAENPPDDTPLVNAVALGPAGVLPAPGELPASGVKVLDLTRVIAGPVATRMLAALGADVLRVDDPARPELDSLQVEGVVGKASTTVDGRTGAGREVLDRLVAQADVVVTAGRPGALDRLGLAPGRIADRFPGTIVATLSAWGTAGAWGTRRGFDSLVQIATGIGAMTSVDGDRPGALPCQLLDHATGYFLAAGVLDALTRRCRGGAATHVSVSLERTARWLLGHDTVAATAGEVDPDAYRVDLGGGWSGVSPPGMLDGRALSWPRLPAAYGAAPAAWPLSSDGQ</sequence>
<reference evidence="1 2" key="1">
    <citation type="submission" date="2018-11" db="EMBL/GenBank/DDBJ databases">
        <title>Sequencing the genomes of 1000 actinobacteria strains.</title>
        <authorList>
            <person name="Klenk H.-P."/>
        </authorList>
    </citation>
    <scope>NUCLEOTIDE SEQUENCE [LARGE SCALE GENOMIC DNA]</scope>
    <source>
        <strain evidence="1 2">DSM 43634</strain>
    </source>
</reference>
<name>A0A3N1GBH5_9ACTN</name>
<dbReference type="OrthoDB" id="9058532at2"/>
<dbReference type="AlphaFoldDB" id="A0A3N1GBH5"/>
<proteinExistence type="predicted"/>
<protein>
    <submittedName>
        <fullName evidence="1">CoA transferase family III</fullName>
    </submittedName>
</protein>
<dbReference type="Gene3D" id="3.40.50.10540">
    <property type="entry name" value="Crotonobetainyl-coa:carnitine coa-transferase, domain 1"/>
    <property type="match status" value="1"/>
</dbReference>
<dbReference type="SUPFAM" id="SSF89796">
    <property type="entry name" value="CoA-transferase family III (CaiB/BaiF)"/>
    <property type="match status" value="2"/>
</dbReference>
<dbReference type="GO" id="GO:0016740">
    <property type="term" value="F:transferase activity"/>
    <property type="evidence" value="ECO:0007669"/>
    <property type="project" value="UniProtKB-KW"/>
</dbReference>
<gene>
    <name evidence="1" type="ORF">EDD30_0272</name>
</gene>
<keyword evidence="1" id="KW-0808">Transferase</keyword>
<comment type="caution">
    <text evidence="1">The sequence shown here is derived from an EMBL/GenBank/DDBJ whole genome shotgun (WGS) entry which is preliminary data.</text>
</comment>
<evidence type="ECO:0000313" key="2">
    <source>
        <dbReference type="Proteomes" id="UP000271683"/>
    </source>
</evidence>
<dbReference type="RefSeq" id="WP_123678008.1">
    <property type="nucleotide sequence ID" value="NZ_RJKL01000001.1"/>
</dbReference>
<accession>A0A3N1GBH5</accession>
<evidence type="ECO:0000313" key="1">
    <source>
        <dbReference type="EMBL" id="ROP27587.1"/>
    </source>
</evidence>